<dbReference type="InterPro" id="IPR001611">
    <property type="entry name" value="Leu-rich_rpt"/>
</dbReference>
<dbReference type="Gene3D" id="3.30.1520.10">
    <property type="entry name" value="Phox-like domain"/>
    <property type="match status" value="1"/>
</dbReference>
<dbReference type="GO" id="GO:0035091">
    <property type="term" value="F:phosphatidylinositol binding"/>
    <property type="evidence" value="ECO:0007669"/>
    <property type="project" value="InterPro"/>
</dbReference>
<feature type="compositionally biased region" description="Basic and acidic residues" evidence="3">
    <location>
        <begin position="454"/>
        <end position="467"/>
    </location>
</feature>
<evidence type="ECO:0000313" key="6">
    <source>
        <dbReference type="Proteomes" id="UP001328107"/>
    </source>
</evidence>
<comment type="caution">
    <text evidence="5">The sequence shown here is derived from an EMBL/GenBank/DDBJ whole genome shotgun (WGS) entry which is preliminary data.</text>
</comment>
<keyword evidence="6" id="KW-1185">Reference proteome</keyword>
<dbReference type="Proteomes" id="UP001328107">
    <property type="component" value="Unassembled WGS sequence"/>
</dbReference>
<accession>A0AAN5I139</accession>
<evidence type="ECO:0000256" key="1">
    <source>
        <dbReference type="ARBA" id="ARBA00022614"/>
    </source>
</evidence>
<dbReference type="PANTHER" id="PTHR15454">
    <property type="entry name" value="NISCHARIN RELATED"/>
    <property type="match status" value="1"/>
</dbReference>
<dbReference type="PANTHER" id="PTHR15454:SF35">
    <property type="entry name" value="NISCHARIN"/>
    <property type="match status" value="1"/>
</dbReference>
<feature type="domain" description="PX" evidence="4">
    <location>
        <begin position="13"/>
        <end position="129"/>
    </location>
</feature>
<organism evidence="5 6">
    <name type="scientific">Pristionchus mayeri</name>
    <dbReference type="NCBI Taxonomy" id="1317129"/>
    <lineage>
        <taxon>Eukaryota</taxon>
        <taxon>Metazoa</taxon>
        <taxon>Ecdysozoa</taxon>
        <taxon>Nematoda</taxon>
        <taxon>Chromadorea</taxon>
        <taxon>Rhabditida</taxon>
        <taxon>Rhabditina</taxon>
        <taxon>Diplogasteromorpha</taxon>
        <taxon>Diplogasteroidea</taxon>
        <taxon>Neodiplogasteridae</taxon>
        <taxon>Pristionchus</taxon>
    </lineage>
</organism>
<dbReference type="PROSITE" id="PS51450">
    <property type="entry name" value="LRR"/>
    <property type="match status" value="2"/>
</dbReference>
<evidence type="ECO:0000259" key="4">
    <source>
        <dbReference type="PROSITE" id="PS50195"/>
    </source>
</evidence>
<protein>
    <recommendedName>
        <fullName evidence="4">PX domain-containing protein</fullName>
    </recommendedName>
</protein>
<evidence type="ECO:0000313" key="5">
    <source>
        <dbReference type="EMBL" id="GMR48042.1"/>
    </source>
</evidence>
<sequence length="476" mass="54901">MALLDLATIPLPLDSSFCVKLSDHKIVQDGNYVLYTLNISIEPYTWTVQRRYSDFSQLDKLRFTDKKKSFLPKKKTIGNLDPQFIADRKIELEKYLKSVIELEIWYQREKNVHSLPLLIAQFLDMHQYEIHSIVDDLSLRLGKVGEGWIDGSRKSPKYFEFTPIEMHAIGERMRLAEPTLQGRADVSHLMEFIHSLHSLRIRGSKGFVGTSSIVSSSLQIDVSYCKNLLALWLIDCDVIRLTGQRQLRGHLRKMVIHYSMENCRAVLGEQEGEWTSLRFVDYSFNLVRELDDSLSSLPNVHSFIMTHNQLTDIGRYLVDLHSLTHLDLSNNQIEELDKWNEKLGNVTTLILAGNLISNLSGLSKLYSIEWLDVSNNRLSRPEDVSPIGCLPCLSELILEGNELTERVDYRTVVLEAFGSRHEEVILDGRGVDGREKSTIGVRLALKRAQNEKERRGEELRRRQERYRSPAGRYGWR</sequence>
<dbReference type="EMBL" id="BTRK01000004">
    <property type="protein sequence ID" value="GMR48042.1"/>
    <property type="molecule type" value="Genomic_DNA"/>
</dbReference>
<feature type="non-terminal residue" evidence="5">
    <location>
        <position position="476"/>
    </location>
</feature>
<keyword evidence="1" id="KW-0433">Leucine-rich repeat</keyword>
<dbReference type="Pfam" id="PF00787">
    <property type="entry name" value="PX"/>
    <property type="match status" value="1"/>
</dbReference>
<dbReference type="PRINTS" id="PR00019">
    <property type="entry name" value="LEURICHRPT"/>
</dbReference>
<dbReference type="Pfam" id="PF12799">
    <property type="entry name" value="LRR_4"/>
    <property type="match status" value="1"/>
</dbReference>
<dbReference type="SUPFAM" id="SSF52075">
    <property type="entry name" value="Outer arm dynein light chain 1"/>
    <property type="match status" value="1"/>
</dbReference>
<dbReference type="AlphaFoldDB" id="A0AAN5I139"/>
<dbReference type="InterPro" id="IPR032675">
    <property type="entry name" value="LRR_dom_sf"/>
</dbReference>
<dbReference type="SMART" id="SM00312">
    <property type="entry name" value="PX"/>
    <property type="match status" value="1"/>
</dbReference>
<evidence type="ECO:0000256" key="2">
    <source>
        <dbReference type="ARBA" id="ARBA00022737"/>
    </source>
</evidence>
<dbReference type="InterPro" id="IPR025875">
    <property type="entry name" value="Leu-rich_rpt_4"/>
</dbReference>
<dbReference type="PROSITE" id="PS50195">
    <property type="entry name" value="PX"/>
    <property type="match status" value="1"/>
</dbReference>
<dbReference type="SMART" id="SM00365">
    <property type="entry name" value="LRR_SD22"/>
    <property type="match status" value="3"/>
</dbReference>
<name>A0AAN5I139_9BILA</name>
<evidence type="ECO:0000256" key="3">
    <source>
        <dbReference type="SAM" id="MobiDB-lite"/>
    </source>
</evidence>
<keyword evidence="2" id="KW-0677">Repeat</keyword>
<dbReference type="Gene3D" id="3.80.10.10">
    <property type="entry name" value="Ribonuclease Inhibitor"/>
    <property type="match status" value="2"/>
</dbReference>
<gene>
    <name evidence="5" type="ORF">PMAYCL1PPCAC_18237</name>
</gene>
<proteinExistence type="predicted"/>
<dbReference type="InterPro" id="IPR036871">
    <property type="entry name" value="PX_dom_sf"/>
</dbReference>
<dbReference type="InterPro" id="IPR001683">
    <property type="entry name" value="PX_dom"/>
</dbReference>
<feature type="region of interest" description="Disordered" evidence="3">
    <location>
        <begin position="454"/>
        <end position="476"/>
    </location>
</feature>
<dbReference type="SUPFAM" id="SSF64268">
    <property type="entry name" value="PX domain"/>
    <property type="match status" value="1"/>
</dbReference>
<reference evidence="6" key="1">
    <citation type="submission" date="2022-10" db="EMBL/GenBank/DDBJ databases">
        <title>Genome assembly of Pristionchus species.</title>
        <authorList>
            <person name="Yoshida K."/>
            <person name="Sommer R.J."/>
        </authorList>
    </citation>
    <scope>NUCLEOTIDE SEQUENCE [LARGE SCALE GENOMIC DNA]</scope>
    <source>
        <strain evidence="6">RS5460</strain>
    </source>
</reference>
<dbReference type="GO" id="GO:0005737">
    <property type="term" value="C:cytoplasm"/>
    <property type="evidence" value="ECO:0007669"/>
    <property type="project" value="TreeGrafter"/>
</dbReference>